<reference evidence="7 8" key="1">
    <citation type="submission" date="2019-04" db="EMBL/GenBank/DDBJ databases">
        <title>Pedobacter sp. AR-3-17 sp. nov., isolated from Arctic soil.</title>
        <authorList>
            <person name="Dahal R.H."/>
            <person name="Kim D.-U."/>
        </authorList>
    </citation>
    <scope>NUCLEOTIDE SEQUENCE [LARGE SCALE GENOMIC DNA]</scope>
    <source>
        <strain evidence="7 8">AR-3-17</strain>
    </source>
</reference>
<comment type="caution">
    <text evidence="7">The sequence shown here is derived from an EMBL/GenBank/DDBJ whole genome shotgun (WGS) entry which is preliminary data.</text>
</comment>
<organism evidence="7 8">
    <name type="scientific">Pedobacter cryophilus</name>
    <dbReference type="NCBI Taxonomy" id="2571271"/>
    <lineage>
        <taxon>Bacteria</taxon>
        <taxon>Pseudomonadati</taxon>
        <taxon>Bacteroidota</taxon>
        <taxon>Sphingobacteriia</taxon>
        <taxon>Sphingobacteriales</taxon>
        <taxon>Sphingobacteriaceae</taxon>
        <taxon>Pedobacter</taxon>
    </lineage>
</organism>
<dbReference type="InterPro" id="IPR054542">
    <property type="entry name" value="Cys_met_metab_PP"/>
</dbReference>
<dbReference type="InterPro" id="IPR015421">
    <property type="entry name" value="PyrdxlP-dep_Trfase_major"/>
</dbReference>
<accession>A0A4U1BZ46</accession>
<dbReference type="OrthoDB" id="9773476at2"/>
<dbReference type="InterPro" id="IPR000277">
    <property type="entry name" value="Cys/Met-Metab_PyrdxlP-dep_enz"/>
</dbReference>
<dbReference type="PIRSF" id="PIRSF001434">
    <property type="entry name" value="CGS"/>
    <property type="match status" value="1"/>
</dbReference>
<dbReference type="Gene3D" id="3.90.1150.10">
    <property type="entry name" value="Aspartate Aminotransferase, domain 1"/>
    <property type="match status" value="1"/>
</dbReference>
<dbReference type="InterPro" id="IPR015424">
    <property type="entry name" value="PyrdxlP-dep_Trfase"/>
</dbReference>
<feature type="region of interest" description="Disordered" evidence="6">
    <location>
        <begin position="1"/>
        <end position="21"/>
    </location>
</feature>
<feature type="modified residue" description="N6-(pyridoxal phosphate)lysine" evidence="3 4">
    <location>
        <position position="204"/>
    </location>
</feature>
<dbReference type="AlphaFoldDB" id="A0A4U1BZ46"/>
<dbReference type="GO" id="GO:0030170">
    <property type="term" value="F:pyridoxal phosphate binding"/>
    <property type="evidence" value="ECO:0007669"/>
    <property type="project" value="UniProtKB-UniRule"/>
</dbReference>
<dbReference type="PANTHER" id="PTHR11808:SF80">
    <property type="entry name" value="CYSTATHIONINE GAMMA-LYASE"/>
    <property type="match status" value="1"/>
</dbReference>
<protein>
    <recommendedName>
        <fullName evidence="3">O-succinylhomoserine sulfhydrylase</fullName>
        <shortName evidence="3">OSH sulfhydrylase</shortName>
        <shortName evidence="3">OSHS sulfhydrylase</shortName>
        <ecNumber evidence="3">2.5.1.-</ecNumber>
    </recommendedName>
</protein>
<dbReference type="RefSeq" id="WP_136825354.1">
    <property type="nucleotide sequence ID" value="NZ_SWBP01000002.1"/>
</dbReference>
<comment type="function">
    <text evidence="3">Catalyzes the formation of L-homocysteine from O-succinyl-L-homoserine (OSHS) and hydrogen sulfide.</text>
</comment>
<gene>
    <name evidence="3" type="primary">metZ</name>
    <name evidence="7" type="ORF">FA046_05305</name>
</gene>
<keyword evidence="3" id="KW-0028">Amino-acid biosynthesis</keyword>
<dbReference type="FunFam" id="3.40.640.10:FF:000046">
    <property type="entry name" value="Cystathionine gamma-lyase"/>
    <property type="match status" value="1"/>
</dbReference>
<dbReference type="GO" id="GO:0008483">
    <property type="term" value="F:transaminase activity"/>
    <property type="evidence" value="ECO:0007669"/>
    <property type="project" value="UniProtKB-KW"/>
</dbReference>
<comment type="pathway">
    <text evidence="3">Amino-acid biosynthesis; L-methionine biosynthesis via de novo pathway; L-homocysteine from O-succinyl-L-homoserine: step 1/1.</text>
</comment>
<evidence type="ECO:0000256" key="2">
    <source>
        <dbReference type="ARBA" id="ARBA00022898"/>
    </source>
</evidence>
<dbReference type="EMBL" id="SWBP01000002">
    <property type="protein sequence ID" value="TKB98538.1"/>
    <property type="molecule type" value="Genomic_DNA"/>
</dbReference>
<dbReference type="HAMAP" id="MF_02056">
    <property type="entry name" value="MetZ"/>
    <property type="match status" value="1"/>
</dbReference>
<dbReference type="GO" id="GO:0016846">
    <property type="term" value="F:carbon-sulfur lyase activity"/>
    <property type="evidence" value="ECO:0007669"/>
    <property type="project" value="TreeGrafter"/>
</dbReference>
<evidence type="ECO:0000313" key="7">
    <source>
        <dbReference type="EMBL" id="TKB98538.1"/>
    </source>
</evidence>
<dbReference type="Gene3D" id="3.40.640.10">
    <property type="entry name" value="Type I PLP-dependent aspartate aminotransferase-like (Major domain)"/>
    <property type="match status" value="1"/>
</dbReference>
<name>A0A4U1BZ46_9SPHI</name>
<evidence type="ECO:0000256" key="3">
    <source>
        <dbReference type="HAMAP-Rule" id="MF_02056"/>
    </source>
</evidence>
<keyword evidence="3 7" id="KW-0808">Transferase</keyword>
<dbReference type="Proteomes" id="UP000308181">
    <property type="component" value="Unassembled WGS sequence"/>
</dbReference>
<evidence type="ECO:0000256" key="5">
    <source>
        <dbReference type="RuleBase" id="RU362118"/>
    </source>
</evidence>
<dbReference type="PANTHER" id="PTHR11808">
    <property type="entry name" value="TRANS-SULFURATION ENZYME FAMILY MEMBER"/>
    <property type="match status" value="1"/>
</dbReference>
<sequence length="389" mass="42962">MKEESKLIRTQTPRSSNREHSTPLYLTSSFIFDDAEQGRAIFADEQQGNIYSRYSNPNTTEFIDKVCELEGAEAGLAFSSGMAGVFASFAGLLKAGDHIVSFRSIFGSTHQLLTTLFPRWGITSTYVDAANPDDLEKAIQPNTKMIFLETPSNPGLELVDLAWLCKIKEKHPHIIINVDNCFATPYLQKPIAYGVDIVSHSATKYMDGQGRVLGGVVVGRADLIKEMMFFIRHTGPAMSAFNAWLLSKSLETLPLRMDRHCSNALAVAKALEKSAEVEVVRYPHLPSHPQYELAKKQMKQGGGIVTFVIKGGFERAKRFLDALEMILISSNLGDSRSIGTHPSSTTHSKLSEQERLQIGIFPGSIRLSIGLENVEDILADVKNALEKSK</sequence>
<comment type="subunit">
    <text evidence="3">Homotetramer.</text>
</comment>
<comment type="similarity">
    <text evidence="3">Belongs to the trans-sulfuration enzymes family. MetZ subfamily.</text>
</comment>
<dbReference type="SUPFAM" id="SSF53383">
    <property type="entry name" value="PLP-dependent transferases"/>
    <property type="match status" value="1"/>
</dbReference>
<evidence type="ECO:0000256" key="6">
    <source>
        <dbReference type="SAM" id="MobiDB-lite"/>
    </source>
</evidence>
<keyword evidence="2 3" id="KW-0663">Pyridoxal phosphate</keyword>
<dbReference type="GO" id="GO:0005737">
    <property type="term" value="C:cytoplasm"/>
    <property type="evidence" value="ECO:0007669"/>
    <property type="project" value="TreeGrafter"/>
</dbReference>
<dbReference type="InterPro" id="IPR015422">
    <property type="entry name" value="PyrdxlP-dep_Trfase_small"/>
</dbReference>
<dbReference type="GO" id="GO:0071266">
    <property type="term" value="P:'de novo' L-methionine biosynthetic process"/>
    <property type="evidence" value="ECO:0007669"/>
    <property type="project" value="UniProtKB-UniRule"/>
</dbReference>
<dbReference type="UniPathway" id="UPA00051">
    <property type="reaction ID" value="UER00449"/>
</dbReference>
<dbReference type="FunFam" id="3.90.1150.10:FF:000033">
    <property type="entry name" value="Cystathionine gamma-synthase"/>
    <property type="match status" value="1"/>
</dbReference>
<dbReference type="GO" id="GO:0071268">
    <property type="term" value="P:homocysteine biosynthetic process"/>
    <property type="evidence" value="ECO:0007669"/>
    <property type="project" value="InterPro"/>
</dbReference>
<evidence type="ECO:0000256" key="1">
    <source>
        <dbReference type="ARBA" id="ARBA00001933"/>
    </source>
</evidence>
<dbReference type="InterPro" id="IPR006234">
    <property type="entry name" value="O-succ-hSer_sulfhydrylase"/>
</dbReference>
<dbReference type="GO" id="GO:0016765">
    <property type="term" value="F:transferase activity, transferring alkyl or aryl (other than methyl) groups"/>
    <property type="evidence" value="ECO:0007669"/>
    <property type="project" value="UniProtKB-UniRule"/>
</dbReference>
<dbReference type="GO" id="GO:0019346">
    <property type="term" value="P:transsulfuration"/>
    <property type="evidence" value="ECO:0007669"/>
    <property type="project" value="InterPro"/>
</dbReference>
<evidence type="ECO:0000313" key="8">
    <source>
        <dbReference type="Proteomes" id="UP000308181"/>
    </source>
</evidence>
<keyword evidence="3" id="KW-0486">Methionine biosynthesis</keyword>
<evidence type="ECO:0000256" key="4">
    <source>
        <dbReference type="PIRSR" id="PIRSR001434-2"/>
    </source>
</evidence>
<comment type="cofactor">
    <cofactor evidence="1 3 5">
        <name>pyridoxal 5'-phosphate</name>
        <dbReference type="ChEBI" id="CHEBI:597326"/>
    </cofactor>
</comment>
<keyword evidence="8" id="KW-1185">Reference proteome</keyword>
<dbReference type="EC" id="2.5.1.-" evidence="3"/>
<dbReference type="Pfam" id="PF01053">
    <property type="entry name" value="Cys_Met_Meta_PP"/>
    <property type="match status" value="1"/>
</dbReference>
<proteinExistence type="inferred from homology"/>
<comment type="catalytic activity">
    <reaction evidence="3">
        <text>O-succinyl-L-homoserine + hydrogen sulfide = L-homocysteine + succinate</text>
        <dbReference type="Rhea" id="RHEA:27826"/>
        <dbReference type="ChEBI" id="CHEBI:29919"/>
        <dbReference type="ChEBI" id="CHEBI:30031"/>
        <dbReference type="ChEBI" id="CHEBI:57661"/>
        <dbReference type="ChEBI" id="CHEBI:58199"/>
    </reaction>
</comment>
<keyword evidence="7" id="KW-0032">Aminotransferase</keyword>
<dbReference type="CDD" id="cd00614">
    <property type="entry name" value="CGS_like"/>
    <property type="match status" value="1"/>
</dbReference>
<dbReference type="PROSITE" id="PS00868">
    <property type="entry name" value="CYS_MET_METAB_PP"/>
    <property type="match status" value="1"/>
</dbReference>